<evidence type="ECO:0000313" key="1">
    <source>
        <dbReference type="EMBL" id="KGE72748.1"/>
    </source>
</evidence>
<sequence>MIFEWDEKKNEINKSRHHISFEDARYVFADPFAVTRVDYNEEEPRWQIMGHIGTELLVLAVYAMRNRNGEEVIRIISARKATS</sequence>
<dbReference type="Gene3D" id="3.10.450.530">
    <property type="entry name" value="Ribonuclease toxin, BrnT, of type II toxin-antitoxin system"/>
    <property type="match status" value="1"/>
</dbReference>
<dbReference type="AlphaFoldDB" id="A0A098QZ81"/>
<dbReference type="EMBL" id="JNUP01000048">
    <property type="protein sequence ID" value="KGE72748.1"/>
    <property type="molecule type" value="Genomic_DNA"/>
</dbReference>
<evidence type="ECO:0008006" key="3">
    <source>
        <dbReference type="Google" id="ProtNLM"/>
    </source>
</evidence>
<name>A0A098QZ81_9SPIO</name>
<dbReference type="OrthoDB" id="9802417at2"/>
<dbReference type="Proteomes" id="UP000029692">
    <property type="component" value="Unassembled WGS sequence"/>
</dbReference>
<keyword evidence="2" id="KW-1185">Reference proteome</keyword>
<comment type="caution">
    <text evidence="1">The sequence shown here is derived from an EMBL/GenBank/DDBJ whole genome shotgun (WGS) entry which is preliminary data.</text>
</comment>
<dbReference type="Pfam" id="PF04365">
    <property type="entry name" value="BrnT_toxin"/>
    <property type="match status" value="1"/>
</dbReference>
<gene>
    <name evidence="1" type="ORF">DC28_05720</name>
</gene>
<dbReference type="InterPro" id="IPR007460">
    <property type="entry name" value="BrnT_toxin"/>
</dbReference>
<organism evidence="1 2">
    <name type="scientific">Spirochaeta lutea</name>
    <dbReference type="NCBI Taxonomy" id="1480694"/>
    <lineage>
        <taxon>Bacteria</taxon>
        <taxon>Pseudomonadati</taxon>
        <taxon>Spirochaetota</taxon>
        <taxon>Spirochaetia</taxon>
        <taxon>Spirochaetales</taxon>
        <taxon>Spirochaetaceae</taxon>
        <taxon>Spirochaeta</taxon>
    </lineage>
</organism>
<dbReference type="InterPro" id="IPR038573">
    <property type="entry name" value="BrnT_sf"/>
</dbReference>
<accession>A0A098QZ81</accession>
<protein>
    <recommendedName>
        <fullName evidence="3">BrnT family toxin</fullName>
    </recommendedName>
</protein>
<dbReference type="RefSeq" id="WP_037546734.1">
    <property type="nucleotide sequence ID" value="NZ_JNUP01000048.1"/>
</dbReference>
<evidence type="ECO:0000313" key="2">
    <source>
        <dbReference type="Proteomes" id="UP000029692"/>
    </source>
</evidence>
<dbReference type="eggNOG" id="COG2929">
    <property type="taxonomic scope" value="Bacteria"/>
</dbReference>
<proteinExistence type="predicted"/>
<reference evidence="1 2" key="1">
    <citation type="submission" date="2014-05" db="EMBL/GenBank/DDBJ databases">
        <title>De novo Genome Sequence of Spirocheata sp.</title>
        <authorList>
            <person name="Shivani Y."/>
            <person name="Subhash Y."/>
            <person name="Tushar L."/>
            <person name="Sasikala C."/>
            <person name="Ramana C.V."/>
        </authorList>
    </citation>
    <scope>NUCLEOTIDE SEQUENCE [LARGE SCALE GENOMIC DNA]</scope>
    <source>
        <strain evidence="1 2">JC230</strain>
    </source>
</reference>
<dbReference type="STRING" id="1480694.DC28_05720"/>